<evidence type="ECO:0000313" key="3">
    <source>
        <dbReference type="Proteomes" id="UP001183586"/>
    </source>
</evidence>
<keyword evidence="3" id="KW-1185">Reference proteome</keyword>
<dbReference type="Pfam" id="PF21818">
    <property type="entry name" value="DUF6884"/>
    <property type="match status" value="1"/>
</dbReference>
<protein>
    <recommendedName>
        <fullName evidence="1">DUF6884 domain-containing protein</fullName>
    </recommendedName>
</protein>
<dbReference type="Proteomes" id="UP001183586">
    <property type="component" value="Unassembled WGS sequence"/>
</dbReference>
<proteinExistence type="predicted"/>
<comment type="caution">
    <text evidence="2">The sequence shown here is derived from an EMBL/GenBank/DDBJ whole genome shotgun (WGS) entry which is preliminary data.</text>
</comment>
<feature type="domain" description="DUF6884" evidence="1">
    <location>
        <begin position="184"/>
        <end position="285"/>
    </location>
</feature>
<dbReference type="RefSeq" id="WP_311689005.1">
    <property type="nucleotide sequence ID" value="NZ_JAVREU010000034.1"/>
</dbReference>
<accession>A0ABU2PL90</accession>
<dbReference type="InterPro" id="IPR049251">
    <property type="entry name" value="DUF6884"/>
</dbReference>
<name>A0ABU2PL90_9ACTN</name>
<reference evidence="3" key="1">
    <citation type="submission" date="2023-07" db="EMBL/GenBank/DDBJ databases">
        <title>30 novel species of actinomycetes from the DSMZ collection.</title>
        <authorList>
            <person name="Nouioui I."/>
        </authorList>
    </citation>
    <scope>NUCLEOTIDE SEQUENCE [LARGE SCALE GENOMIC DNA]</scope>
    <source>
        <strain evidence="3">DSM 41921</strain>
    </source>
</reference>
<gene>
    <name evidence="2" type="ORF">RM641_36420</name>
</gene>
<sequence length="321" mass="35064">MFQLTPQGARALDQNDNGVVSGHPATMAKLVVDGMVVPHAGDGGTHWMTEQGWSALEEWRQRHGRTPDALPAEPILPRLPGVQHEAVVTAAGRPDQRVPGRDDHDVYWAGQKWFRAPTLRAVQAAGYATTYGRSISLHLTPAGRMYARQRGGIDVRRRRLVITACGHEKKPHPGFNDYGNTNAGYPAGELYTGLYHRSLRLAADALTDPSLIRIMSALHGLVDLKRPLLPYDVTIDDERAITPERIADHAAGLGTHDADVIFLGGQDYAALLRPAIPHLHTPLSGGMGEHRGLCRRAREDPALREAWWAAAAALHEGHAAR</sequence>
<organism evidence="2 3">
    <name type="scientific">Streptomyces dubilierae</name>
    <dbReference type="NCBI Taxonomy" id="3075533"/>
    <lineage>
        <taxon>Bacteria</taxon>
        <taxon>Bacillati</taxon>
        <taxon>Actinomycetota</taxon>
        <taxon>Actinomycetes</taxon>
        <taxon>Kitasatosporales</taxon>
        <taxon>Streptomycetaceae</taxon>
        <taxon>Streptomyces</taxon>
    </lineage>
</organism>
<evidence type="ECO:0000313" key="2">
    <source>
        <dbReference type="EMBL" id="MDT0392916.1"/>
    </source>
</evidence>
<dbReference type="EMBL" id="JAVREU010000034">
    <property type="protein sequence ID" value="MDT0392916.1"/>
    <property type="molecule type" value="Genomic_DNA"/>
</dbReference>
<evidence type="ECO:0000259" key="1">
    <source>
        <dbReference type="Pfam" id="PF21818"/>
    </source>
</evidence>